<dbReference type="Gene3D" id="3.40.720.10">
    <property type="entry name" value="Alkaline Phosphatase, subunit A"/>
    <property type="match status" value="1"/>
</dbReference>
<evidence type="ECO:0000256" key="10">
    <source>
        <dbReference type="RuleBase" id="RU003946"/>
    </source>
</evidence>
<feature type="active site" description="Phosphoserine intermediate" evidence="8">
    <location>
        <position position="129"/>
    </location>
</feature>
<feature type="binding site" evidence="9">
    <location>
        <position position="78"/>
    </location>
    <ligand>
        <name>Mg(2+)</name>
        <dbReference type="ChEBI" id="CHEBI:18420"/>
    </ligand>
</feature>
<evidence type="ECO:0000256" key="8">
    <source>
        <dbReference type="PIRSR" id="PIRSR601952-1"/>
    </source>
</evidence>
<dbReference type="AlphaFoldDB" id="A0A0R3W2Q4"/>
<feature type="binding site" evidence="9">
    <location>
        <position position="193"/>
    </location>
    <ligand>
        <name>Mg(2+)</name>
        <dbReference type="ChEBI" id="CHEBI:18420"/>
    </ligand>
</feature>
<dbReference type="STRING" id="60517.A0A0R3W2Q4"/>
<keyword evidence="7 9" id="KW-0460">Magnesium</keyword>
<keyword evidence="5 11" id="KW-0378">Hydrolase</keyword>
<feature type="binding site" evidence="9">
    <location>
        <position position="334"/>
    </location>
    <ligand>
        <name>Zn(2+)</name>
        <dbReference type="ChEBI" id="CHEBI:29105"/>
        <label>2</label>
    </ligand>
</feature>
<evidence type="ECO:0000256" key="12">
    <source>
        <dbReference type="SAM" id="SignalP"/>
    </source>
</evidence>
<evidence type="ECO:0000313" key="14">
    <source>
        <dbReference type="Proteomes" id="UP000282613"/>
    </source>
</evidence>
<sequence>MVLKHCLGSLPLYLLLFPLLDHLCTSAVLALTQKEPENSEVIAPSFWERLAKERLKRTNQIFSAPRTRAKNVILFLGDGMGIPTISAGRFFKAEVEGRLDEANPLLNFEDWPFHTMCRTYDLQTTVTDSASSATAYLGGTKTLTGVIGLTGAVGFRSCRKHTPEEKVESVLEAAMEAGMATGIVTTSRVTHASPAGAYAHTASRQWESDRQLVEENLNINVVLGGGSRTFFPVGERGERLDGRNLAKEWLANQTSRGRCAKLITDASQFMLTDFSKVDYLLGLLGSSHLPFDADRGRNEPSLANLTTVAIKVLFRHPKGFFLFVEGARIDHAHHSNSGKKALLDLLAFEDAVRAGTQMVNLEETLVIVTADHSHSFMLVGGQPDRKRSLLDVNTELAPFVSTSIRLKAITTSSSHPAFSGAVNTTRLNLTALSNATLHDIEFQQPAFVPLPWATHGGEDVGVYATGVFSYLFHSTVDNTFVGQAMKYALCLRPFEMEPHCPACGFTPNLLMLAFSFLFSQPMLFQGC</sequence>
<reference evidence="13 14" key="2">
    <citation type="submission" date="2018-11" db="EMBL/GenBank/DDBJ databases">
        <authorList>
            <consortium name="Pathogen Informatics"/>
        </authorList>
    </citation>
    <scope>NUCLEOTIDE SEQUENCE [LARGE SCALE GENOMIC DNA]</scope>
</reference>
<dbReference type="InterPro" id="IPR001952">
    <property type="entry name" value="Alkaline_phosphatase"/>
</dbReference>
<evidence type="ECO:0000256" key="7">
    <source>
        <dbReference type="ARBA" id="ARBA00022842"/>
    </source>
</evidence>
<evidence type="ECO:0000256" key="3">
    <source>
        <dbReference type="ARBA" id="ARBA00022553"/>
    </source>
</evidence>
<evidence type="ECO:0000256" key="2">
    <source>
        <dbReference type="ARBA" id="ARBA00012647"/>
    </source>
</evidence>
<dbReference type="EC" id="3.1.3.1" evidence="2 11"/>
<proteinExistence type="inferred from homology"/>
<evidence type="ECO:0000256" key="6">
    <source>
        <dbReference type="ARBA" id="ARBA00022833"/>
    </source>
</evidence>
<evidence type="ECO:0000256" key="4">
    <source>
        <dbReference type="ARBA" id="ARBA00022723"/>
    </source>
</evidence>
<dbReference type="OrthoDB" id="5818554at2759"/>
<dbReference type="GO" id="GO:0004035">
    <property type="term" value="F:alkaline phosphatase activity"/>
    <property type="evidence" value="ECO:0007669"/>
    <property type="project" value="UniProtKB-EC"/>
</dbReference>
<reference evidence="15" key="1">
    <citation type="submission" date="2017-02" db="UniProtKB">
        <authorList>
            <consortium name="WormBaseParasite"/>
        </authorList>
    </citation>
    <scope>IDENTIFICATION</scope>
</reference>
<evidence type="ECO:0000313" key="15">
    <source>
        <dbReference type="WBParaSite" id="TASK_0000413001-mRNA-1"/>
    </source>
</evidence>
<organism evidence="15">
    <name type="scientific">Taenia asiatica</name>
    <name type="common">Asian tapeworm</name>
    <dbReference type="NCBI Taxonomy" id="60517"/>
    <lineage>
        <taxon>Eukaryota</taxon>
        <taxon>Metazoa</taxon>
        <taxon>Spiralia</taxon>
        <taxon>Lophotrochozoa</taxon>
        <taxon>Platyhelminthes</taxon>
        <taxon>Cestoda</taxon>
        <taxon>Eucestoda</taxon>
        <taxon>Cyclophyllidea</taxon>
        <taxon>Taeniidae</taxon>
        <taxon>Taenia</taxon>
    </lineage>
</organism>
<feature type="binding site" evidence="9">
    <location>
        <position position="191"/>
    </location>
    <ligand>
        <name>Mg(2+)</name>
        <dbReference type="ChEBI" id="CHEBI:18420"/>
    </ligand>
</feature>
<dbReference type="PANTHER" id="PTHR11596:SF5">
    <property type="entry name" value="ALKALINE PHOSPHATASE"/>
    <property type="match status" value="1"/>
</dbReference>
<feature type="binding site" evidence="9">
    <location>
        <position position="330"/>
    </location>
    <ligand>
        <name>Zn(2+)</name>
        <dbReference type="ChEBI" id="CHEBI:29105"/>
        <label>2</label>
    </ligand>
</feature>
<evidence type="ECO:0000256" key="11">
    <source>
        <dbReference type="RuleBase" id="RU003947"/>
    </source>
</evidence>
<dbReference type="GO" id="GO:0046872">
    <property type="term" value="F:metal ion binding"/>
    <property type="evidence" value="ECO:0007669"/>
    <property type="project" value="UniProtKB-KW"/>
</dbReference>
<dbReference type="SUPFAM" id="SSF53649">
    <property type="entry name" value="Alkaline phosphatase-like"/>
    <property type="match status" value="1"/>
</dbReference>
<dbReference type="InterPro" id="IPR017850">
    <property type="entry name" value="Alkaline_phosphatase_core_sf"/>
</dbReference>
<dbReference type="PROSITE" id="PS00123">
    <property type="entry name" value="ALKALINE_PHOSPHATASE"/>
    <property type="match status" value="1"/>
</dbReference>
<feature type="chain" id="PRO_5043132565" description="Alkaline phosphatase" evidence="12">
    <location>
        <begin position="27"/>
        <end position="527"/>
    </location>
</feature>
<evidence type="ECO:0000256" key="1">
    <source>
        <dbReference type="ARBA" id="ARBA00005984"/>
    </source>
</evidence>
<feature type="binding site" evidence="9">
    <location>
        <position position="372"/>
    </location>
    <ligand>
        <name>Zn(2+)</name>
        <dbReference type="ChEBI" id="CHEBI:29105"/>
        <label>2</label>
    </ligand>
</feature>
<evidence type="ECO:0000256" key="5">
    <source>
        <dbReference type="ARBA" id="ARBA00022801"/>
    </source>
</evidence>
<dbReference type="PANTHER" id="PTHR11596">
    <property type="entry name" value="ALKALINE PHOSPHATASE"/>
    <property type="match status" value="1"/>
</dbReference>
<comment type="catalytic activity">
    <reaction evidence="11">
        <text>a phosphate monoester + H2O = an alcohol + phosphate</text>
        <dbReference type="Rhea" id="RHEA:15017"/>
        <dbReference type="ChEBI" id="CHEBI:15377"/>
        <dbReference type="ChEBI" id="CHEBI:30879"/>
        <dbReference type="ChEBI" id="CHEBI:43474"/>
        <dbReference type="ChEBI" id="CHEBI:67140"/>
        <dbReference type="EC" id="3.1.3.1"/>
    </reaction>
</comment>
<feature type="binding site" evidence="9">
    <location>
        <position position="78"/>
    </location>
    <ligand>
        <name>Zn(2+)</name>
        <dbReference type="ChEBI" id="CHEBI:29105"/>
        <label>2</label>
    </ligand>
</feature>
<keyword evidence="6 9" id="KW-0862">Zinc</keyword>
<dbReference type="EMBL" id="UYRS01018330">
    <property type="protein sequence ID" value="VDK32922.1"/>
    <property type="molecule type" value="Genomic_DNA"/>
</dbReference>
<accession>A0A0R3W2Q4</accession>
<dbReference type="PRINTS" id="PR00113">
    <property type="entry name" value="ALKPHPHTASE"/>
</dbReference>
<protein>
    <recommendedName>
        <fullName evidence="2 11">Alkaline phosphatase</fullName>
        <ecNumber evidence="2 11">3.1.3.1</ecNumber>
    </recommendedName>
</protein>
<dbReference type="SMART" id="SM00098">
    <property type="entry name" value="alkPPc"/>
    <property type="match status" value="1"/>
</dbReference>
<feature type="binding site" evidence="9">
    <location>
        <position position="455"/>
    </location>
    <ligand>
        <name>Zn(2+)</name>
        <dbReference type="ChEBI" id="CHEBI:29105"/>
        <label>2</label>
    </ligand>
</feature>
<comment type="similarity">
    <text evidence="1 10">Belongs to the alkaline phosphatase family.</text>
</comment>
<comment type="cofactor">
    <cofactor evidence="9">
        <name>Zn(2+)</name>
        <dbReference type="ChEBI" id="CHEBI:29105"/>
    </cofactor>
    <text evidence="9">Binds 2 Zn(2+) ions.</text>
</comment>
<keyword evidence="3" id="KW-0597">Phosphoprotein</keyword>
<dbReference type="WBParaSite" id="TASK_0000413001-mRNA-1">
    <property type="protein sequence ID" value="TASK_0000413001-mRNA-1"/>
    <property type="gene ID" value="TASK_0000413001"/>
</dbReference>
<feature type="binding site" evidence="9">
    <location>
        <position position="371"/>
    </location>
    <ligand>
        <name>Zn(2+)</name>
        <dbReference type="ChEBI" id="CHEBI:29105"/>
        <label>2</label>
    </ligand>
</feature>
<name>A0A0R3W2Q4_TAEAS</name>
<keyword evidence="14" id="KW-1185">Reference proteome</keyword>
<evidence type="ECO:0000256" key="9">
    <source>
        <dbReference type="PIRSR" id="PIRSR601952-2"/>
    </source>
</evidence>
<evidence type="ECO:0000313" key="13">
    <source>
        <dbReference type="EMBL" id="VDK32922.1"/>
    </source>
</evidence>
<dbReference type="Pfam" id="PF00245">
    <property type="entry name" value="Alk_phosphatase"/>
    <property type="match status" value="1"/>
</dbReference>
<dbReference type="Proteomes" id="UP000282613">
    <property type="component" value="Unassembled WGS sequence"/>
</dbReference>
<keyword evidence="12" id="KW-0732">Signal</keyword>
<gene>
    <name evidence="13" type="ORF">TASK_LOCUS4131</name>
</gene>
<dbReference type="InterPro" id="IPR018299">
    <property type="entry name" value="Alkaline_phosphatase_AS"/>
</dbReference>
<comment type="cofactor">
    <cofactor evidence="9">
        <name>Mg(2+)</name>
        <dbReference type="ChEBI" id="CHEBI:18420"/>
    </cofactor>
    <text evidence="9">Binds 1 Mg(2+) ion.</text>
</comment>
<feature type="binding site" evidence="9">
    <location>
        <position position="325"/>
    </location>
    <ligand>
        <name>Mg(2+)</name>
        <dbReference type="ChEBI" id="CHEBI:18420"/>
    </ligand>
</feature>
<keyword evidence="4 9" id="KW-0479">Metal-binding</keyword>
<dbReference type="CDD" id="cd16012">
    <property type="entry name" value="ALP"/>
    <property type="match status" value="1"/>
</dbReference>
<feature type="signal peptide" evidence="12">
    <location>
        <begin position="1"/>
        <end position="26"/>
    </location>
</feature>